<sequence length="267" mass="30466">MDQQAEESTVEPAMGRSKPKGSLSHGRDIVMEIYDDEEDPDFLPDINYGVYEDEEDLVPMEDLNNFRVNPEPEQLQFVMSKKGRDMVEYDGYLYTFRYNEAMETSFTLANITEEDAWPSRPCGCRQTSSVSRALRISMANRKVEKANVSATSQFKPHPTNELEQWHSLLNAFLKKETIVHIWVVLTMFKMELGVASKAKAIRVRDPLLQNKRSKTSNPAIILALVDATENFNSENVPASLTSVTRATRAIQVDRRSGEADRRIPRYP</sequence>
<dbReference type="Proteomes" id="UP000887574">
    <property type="component" value="Unplaced"/>
</dbReference>
<proteinExistence type="predicted"/>
<accession>A0A915ELB4</accession>
<keyword evidence="2" id="KW-1185">Reference proteome</keyword>
<protein>
    <submittedName>
        <fullName evidence="3">Uncharacterized protein</fullName>
    </submittedName>
</protein>
<name>A0A915ELB4_9BILA</name>
<evidence type="ECO:0000256" key="1">
    <source>
        <dbReference type="SAM" id="MobiDB-lite"/>
    </source>
</evidence>
<evidence type="ECO:0000313" key="3">
    <source>
        <dbReference type="WBParaSite" id="jg6592"/>
    </source>
</evidence>
<organism evidence="2 3">
    <name type="scientific">Ditylenchus dipsaci</name>
    <dbReference type="NCBI Taxonomy" id="166011"/>
    <lineage>
        <taxon>Eukaryota</taxon>
        <taxon>Metazoa</taxon>
        <taxon>Ecdysozoa</taxon>
        <taxon>Nematoda</taxon>
        <taxon>Chromadorea</taxon>
        <taxon>Rhabditida</taxon>
        <taxon>Tylenchina</taxon>
        <taxon>Tylenchomorpha</taxon>
        <taxon>Sphaerularioidea</taxon>
        <taxon>Anguinidae</taxon>
        <taxon>Anguininae</taxon>
        <taxon>Ditylenchus</taxon>
    </lineage>
</organism>
<feature type="region of interest" description="Disordered" evidence="1">
    <location>
        <begin position="1"/>
        <end position="26"/>
    </location>
</feature>
<dbReference type="WBParaSite" id="jg6592">
    <property type="protein sequence ID" value="jg6592"/>
    <property type="gene ID" value="jg6592"/>
</dbReference>
<evidence type="ECO:0000313" key="2">
    <source>
        <dbReference type="Proteomes" id="UP000887574"/>
    </source>
</evidence>
<reference evidence="3" key="1">
    <citation type="submission" date="2022-11" db="UniProtKB">
        <authorList>
            <consortium name="WormBaseParasite"/>
        </authorList>
    </citation>
    <scope>IDENTIFICATION</scope>
</reference>
<dbReference type="AlphaFoldDB" id="A0A915ELB4"/>